<feature type="compositionally biased region" description="Basic and acidic residues" evidence="6">
    <location>
        <begin position="16"/>
        <end position="25"/>
    </location>
</feature>
<dbReference type="OrthoDB" id="24948at2759"/>
<dbReference type="GO" id="GO:0005680">
    <property type="term" value="C:anaphase-promoting complex"/>
    <property type="evidence" value="ECO:0007669"/>
    <property type="project" value="InterPro"/>
</dbReference>
<dbReference type="Gene3D" id="2.60.120.260">
    <property type="entry name" value="Galactose-binding domain-like"/>
    <property type="match status" value="1"/>
</dbReference>
<dbReference type="CDD" id="cd08366">
    <property type="entry name" value="APC10"/>
    <property type="match status" value="1"/>
</dbReference>
<evidence type="ECO:0000313" key="9">
    <source>
        <dbReference type="Proteomes" id="UP000242525"/>
    </source>
</evidence>
<keyword evidence="2" id="KW-0132">Cell division</keyword>
<dbReference type="InterPro" id="IPR016901">
    <property type="entry name" value="APC10/Doc1"/>
</dbReference>
<dbReference type="InterPro" id="IPR008979">
    <property type="entry name" value="Galactose-bd-like_sf"/>
</dbReference>
<dbReference type="STRING" id="1173061.A0A0J9X2H1"/>
<dbReference type="GO" id="GO:0070979">
    <property type="term" value="P:protein K11-linked ubiquitination"/>
    <property type="evidence" value="ECO:0007669"/>
    <property type="project" value="TreeGrafter"/>
</dbReference>
<dbReference type="PROSITE" id="PS51284">
    <property type="entry name" value="DOC"/>
    <property type="match status" value="1"/>
</dbReference>
<gene>
    <name evidence="8" type="ORF">BN980_GECA01s01528g</name>
</gene>
<dbReference type="GO" id="GO:0031145">
    <property type="term" value="P:anaphase-promoting complex-dependent catabolic process"/>
    <property type="evidence" value="ECO:0007669"/>
    <property type="project" value="InterPro"/>
</dbReference>
<proteinExistence type="inferred from homology"/>
<dbReference type="SMART" id="SM01337">
    <property type="entry name" value="APC10"/>
    <property type="match status" value="1"/>
</dbReference>
<name>A0A0J9X2H1_GEOCN</name>
<dbReference type="Proteomes" id="UP000242525">
    <property type="component" value="Unassembled WGS sequence"/>
</dbReference>
<feature type="region of interest" description="Disordered" evidence="6">
    <location>
        <begin position="1"/>
        <end position="51"/>
    </location>
</feature>
<evidence type="ECO:0000256" key="5">
    <source>
        <dbReference type="ARBA" id="ARBA00023306"/>
    </source>
</evidence>
<evidence type="ECO:0000313" key="8">
    <source>
        <dbReference type="EMBL" id="CDO51147.1"/>
    </source>
</evidence>
<evidence type="ECO:0000259" key="7">
    <source>
        <dbReference type="PROSITE" id="PS51284"/>
    </source>
</evidence>
<keyword evidence="5" id="KW-0131">Cell cycle</keyword>
<protein>
    <submittedName>
        <fullName evidence="8">Similar to Saccharomyces cerevisiae YGL240W DOC1 Processivity factor required for the ubiquitination activity of the anaphase promoting complex (APC)</fullName>
    </submittedName>
</protein>
<evidence type="ECO:0000256" key="3">
    <source>
        <dbReference type="ARBA" id="ARBA00022776"/>
    </source>
</evidence>
<dbReference type="InterPro" id="IPR004939">
    <property type="entry name" value="APC_su10/DOC_dom"/>
</dbReference>
<dbReference type="GO" id="GO:0051301">
    <property type="term" value="P:cell division"/>
    <property type="evidence" value="ECO:0007669"/>
    <property type="project" value="UniProtKB-KW"/>
</dbReference>
<organism evidence="8 9">
    <name type="scientific">Geotrichum candidum</name>
    <name type="common">Oospora lactis</name>
    <name type="synonym">Dipodascus geotrichum</name>
    <dbReference type="NCBI Taxonomy" id="1173061"/>
    <lineage>
        <taxon>Eukaryota</taxon>
        <taxon>Fungi</taxon>
        <taxon>Dikarya</taxon>
        <taxon>Ascomycota</taxon>
        <taxon>Saccharomycotina</taxon>
        <taxon>Dipodascomycetes</taxon>
        <taxon>Dipodascales</taxon>
        <taxon>Dipodascaceae</taxon>
        <taxon>Geotrichum</taxon>
    </lineage>
</organism>
<keyword evidence="3" id="KW-0498">Mitosis</keyword>
<keyword evidence="4" id="KW-0833">Ubl conjugation pathway</keyword>
<accession>A0A0J9X2H1</accession>
<evidence type="ECO:0000256" key="2">
    <source>
        <dbReference type="ARBA" id="ARBA00022618"/>
    </source>
</evidence>
<keyword evidence="9" id="KW-1185">Reference proteome</keyword>
<dbReference type="Pfam" id="PF03256">
    <property type="entry name" value="ANAPC10"/>
    <property type="match status" value="1"/>
</dbReference>
<dbReference type="SUPFAM" id="SSF49785">
    <property type="entry name" value="Galactose-binding domain-like"/>
    <property type="match status" value="1"/>
</dbReference>
<dbReference type="PANTHER" id="PTHR12936:SF0">
    <property type="entry name" value="ANAPHASE-PROMOTING COMPLEX SUBUNIT 10"/>
    <property type="match status" value="1"/>
</dbReference>
<sequence>MEVDAIGSESSFQEEDYSHAARELMRGVQGSEGYSHGQSDQEGSDTNDDHDVERLGTQAEIMDYYLGIKAVEERGLIDIGNLASWSVSSYKVGLGVEALCEDDPAKYWQSDGPQPHYIDIHFSKRVSVERLSIYTDFGLDESYTPSKIQILSGTGYHSLQEVVTVDLHEPVGWCHVIMDAIRDDAVLKTFLIRIEVLSNHQNGKDTHVRAVKVFSPVKDSTSSEDDPIGLTSITLKSQSIIR</sequence>
<comment type="similarity">
    <text evidence="1">Belongs to the APC10 family.</text>
</comment>
<feature type="domain" description="DOC" evidence="7">
    <location>
        <begin position="55"/>
        <end position="240"/>
    </location>
</feature>
<dbReference type="PANTHER" id="PTHR12936">
    <property type="entry name" value="ANAPHASE-PROMOTING COMPLEX 10"/>
    <property type="match status" value="1"/>
</dbReference>
<reference evidence="8" key="1">
    <citation type="submission" date="2014-03" db="EMBL/GenBank/DDBJ databases">
        <authorList>
            <person name="Casaregola S."/>
        </authorList>
    </citation>
    <scope>NUCLEOTIDE SEQUENCE [LARGE SCALE GENOMIC DNA]</scope>
    <source>
        <strain evidence="8">CLIB 918</strain>
    </source>
</reference>
<evidence type="ECO:0000256" key="1">
    <source>
        <dbReference type="ARBA" id="ARBA00006762"/>
    </source>
</evidence>
<evidence type="ECO:0000256" key="4">
    <source>
        <dbReference type="ARBA" id="ARBA00022786"/>
    </source>
</evidence>
<comment type="caution">
    <text evidence="8">The sequence shown here is derived from an EMBL/GenBank/DDBJ whole genome shotgun (WGS) entry which is preliminary data.</text>
</comment>
<dbReference type="AlphaFoldDB" id="A0A0J9X2H1"/>
<evidence type="ECO:0000256" key="6">
    <source>
        <dbReference type="SAM" id="MobiDB-lite"/>
    </source>
</evidence>
<dbReference type="EMBL" id="CCBN010000001">
    <property type="protein sequence ID" value="CDO51147.1"/>
    <property type="molecule type" value="Genomic_DNA"/>
</dbReference>